<dbReference type="Pfam" id="PF03006">
    <property type="entry name" value="HlyIII"/>
    <property type="match status" value="1"/>
</dbReference>
<feature type="transmembrane region" description="Helical" evidence="7">
    <location>
        <begin position="203"/>
        <end position="227"/>
    </location>
</feature>
<dbReference type="GO" id="GO:0038023">
    <property type="term" value="F:signaling receptor activity"/>
    <property type="evidence" value="ECO:0007669"/>
    <property type="project" value="TreeGrafter"/>
</dbReference>
<dbReference type="Proteomes" id="UP001152798">
    <property type="component" value="Chromosome 1"/>
</dbReference>
<reference evidence="8" key="1">
    <citation type="submission" date="2022-01" db="EMBL/GenBank/DDBJ databases">
        <authorList>
            <person name="King R."/>
        </authorList>
    </citation>
    <scope>NUCLEOTIDE SEQUENCE</scope>
</reference>
<evidence type="ECO:0000256" key="5">
    <source>
        <dbReference type="ARBA" id="ARBA00023136"/>
    </source>
</evidence>
<dbReference type="AlphaFoldDB" id="A0A9P0E5Q3"/>
<comment type="similarity">
    <text evidence="2">Belongs to the ADIPOR family.</text>
</comment>
<feature type="transmembrane region" description="Helical" evidence="7">
    <location>
        <begin position="371"/>
        <end position="388"/>
    </location>
</feature>
<evidence type="ECO:0000313" key="9">
    <source>
        <dbReference type="Proteomes" id="UP001152798"/>
    </source>
</evidence>
<keyword evidence="6" id="KW-0862">Zinc</keyword>
<dbReference type="EMBL" id="OV725077">
    <property type="protein sequence ID" value="CAH1390490.1"/>
    <property type="molecule type" value="Genomic_DNA"/>
</dbReference>
<evidence type="ECO:0000256" key="3">
    <source>
        <dbReference type="ARBA" id="ARBA00022692"/>
    </source>
</evidence>
<feature type="transmembrane region" description="Helical" evidence="7">
    <location>
        <begin position="172"/>
        <end position="191"/>
    </location>
</feature>
<feature type="binding site" evidence="6">
    <location>
        <position position="223"/>
    </location>
    <ligand>
        <name>Zn(2+)</name>
        <dbReference type="ChEBI" id="CHEBI:29105"/>
    </ligand>
</feature>
<evidence type="ECO:0000256" key="2">
    <source>
        <dbReference type="ARBA" id="ARBA00007018"/>
    </source>
</evidence>
<dbReference type="GO" id="GO:0005886">
    <property type="term" value="C:plasma membrane"/>
    <property type="evidence" value="ECO:0007669"/>
    <property type="project" value="TreeGrafter"/>
</dbReference>
<feature type="transmembrane region" description="Helical" evidence="7">
    <location>
        <begin position="326"/>
        <end position="351"/>
    </location>
</feature>
<dbReference type="OrthoDB" id="5585746at2759"/>
<feature type="binding site" evidence="6">
    <location>
        <position position="369"/>
    </location>
    <ligand>
        <name>Zn(2+)</name>
        <dbReference type="ChEBI" id="CHEBI:29105"/>
    </ligand>
</feature>
<gene>
    <name evidence="8" type="ORF">NEZAVI_LOCUS1688</name>
</gene>
<evidence type="ECO:0000256" key="7">
    <source>
        <dbReference type="SAM" id="Phobius"/>
    </source>
</evidence>
<feature type="binding site" evidence="6">
    <location>
        <position position="373"/>
    </location>
    <ligand>
        <name>Zn(2+)</name>
        <dbReference type="ChEBI" id="CHEBI:29105"/>
    </ligand>
</feature>
<name>A0A9P0E5Q3_NEZVI</name>
<feature type="transmembrane region" description="Helical" evidence="7">
    <location>
        <begin position="267"/>
        <end position="288"/>
    </location>
</feature>
<keyword evidence="5 7" id="KW-0472">Membrane</keyword>
<feature type="transmembrane region" description="Helical" evidence="7">
    <location>
        <begin position="300"/>
        <end position="320"/>
    </location>
</feature>
<dbReference type="GO" id="GO:0046872">
    <property type="term" value="F:metal ion binding"/>
    <property type="evidence" value="ECO:0007669"/>
    <property type="project" value="UniProtKB-KW"/>
</dbReference>
<evidence type="ECO:0000256" key="4">
    <source>
        <dbReference type="ARBA" id="ARBA00022989"/>
    </source>
</evidence>
<feature type="transmembrane region" description="Helical" evidence="7">
    <location>
        <begin position="239"/>
        <end position="261"/>
    </location>
</feature>
<keyword evidence="6" id="KW-0479">Metal-binding</keyword>
<dbReference type="InterPro" id="IPR004254">
    <property type="entry name" value="AdipoR/HlyIII-related"/>
</dbReference>
<evidence type="ECO:0000256" key="1">
    <source>
        <dbReference type="ARBA" id="ARBA00004141"/>
    </source>
</evidence>
<accession>A0A9P0E5Q3</accession>
<dbReference type="PANTHER" id="PTHR20855:SF52">
    <property type="entry name" value="ADIPONECTIN RECEPTOR PROTEIN"/>
    <property type="match status" value="1"/>
</dbReference>
<evidence type="ECO:0000256" key="6">
    <source>
        <dbReference type="PIRSR" id="PIRSR604254-1"/>
    </source>
</evidence>
<comment type="subcellular location">
    <subcellularLocation>
        <location evidence="1">Membrane</location>
        <topology evidence="1">Multi-pass membrane protein</topology>
    </subcellularLocation>
</comment>
<sequence>MSDSDDTYDSFDERDALCSFLPQGDPIVGLRQRNRRKFWEECDSLAAEIPGLKEVKEILEEDVISELEEEERAGCPLPSTPEDPALFEQEVKEVLKVGLRDLDLGTLMNCAREPAEELVRKVWESWSVCHFHHLPRWLQDNDYLHHGHRPPLPSFMQCIKSIFRIHTETGNIWTHLLGCIAFIAVMVVFVSRSSEVVPISHKIALTPFFLGVILCLGLSAAFHAFSCHSEFVGKIFSKLDYCGITILITGSFVPWLYYGFYCQIQPMIIYLTIVVVLGIMAMIVSLWDKFSESRFRPLRAAVFTTFGLSGVIPAIHYTILEGWLNAVYFASLGWLILMGVLYILGALIYTFRIPECLFPGKFDIWFQSHQIFHVLVIAAAFVHLHGITEMFTYRMSIGACAVQSATFIT</sequence>
<proteinExistence type="inferred from homology"/>
<evidence type="ECO:0000313" key="8">
    <source>
        <dbReference type="EMBL" id="CAH1390490.1"/>
    </source>
</evidence>
<dbReference type="PANTHER" id="PTHR20855">
    <property type="entry name" value="ADIPOR/PROGESTIN RECEPTOR-RELATED"/>
    <property type="match status" value="1"/>
</dbReference>
<protein>
    <recommendedName>
        <fullName evidence="10">Adiponectin receptor</fullName>
    </recommendedName>
</protein>
<keyword evidence="3 7" id="KW-0812">Transmembrane</keyword>
<keyword evidence="9" id="KW-1185">Reference proteome</keyword>
<keyword evidence="4 7" id="KW-1133">Transmembrane helix</keyword>
<dbReference type="GO" id="GO:0033211">
    <property type="term" value="P:adiponectin-activated signaling pathway"/>
    <property type="evidence" value="ECO:0007669"/>
    <property type="project" value="TreeGrafter"/>
</dbReference>
<organism evidence="8 9">
    <name type="scientific">Nezara viridula</name>
    <name type="common">Southern green stink bug</name>
    <name type="synonym">Cimex viridulus</name>
    <dbReference type="NCBI Taxonomy" id="85310"/>
    <lineage>
        <taxon>Eukaryota</taxon>
        <taxon>Metazoa</taxon>
        <taxon>Ecdysozoa</taxon>
        <taxon>Arthropoda</taxon>
        <taxon>Hexapoda</taxon>
        <taxon>Insecta</taxon>
        <taxon>Pterygota</taxon>
        <taxon>Neoptera</taxon>
        <taxon>Paraneoptera</taxon>
        <taxon>Hemiptera</taxon>
        <taxon>Heteroptera</taxon>
        <taxon>Panheteroptera</taxon>
        <taxon>Pentatomomorpha</taxon>
        <taxon>Pentatomoidea</taxon>
        <taxon>Pentatomidae</taxon>
        <taxon>Pentatominae</taxon>
        <taxon>Nezara</taxon>
    </lineage>
</organism>
<evidence type="ECO:0008006" key="10">
    <source>
        <dbReference type="Google" id="ProtNLM"/>
    </source>
</evidence>